<feature type="compositionally biased region" description="Low complexity" evidence="5">
    <location>
        <begin position="855"/>
        <end position="878"/>
    </location>
</feature>
<evidence type="ECO:0000313" key="8">
    <source>
        <dbReference type="Proteomes" id="UP001211065"/>
    </source>
</evidence>
<dbReference type="InterPro" id="IPR045243">
    <property type="entry name" value="Rna14-like"/>
</dbReference>
<keyword evidence="4" id="KW-0175">Coiled coil</keyword>
<feature type="region of interest" description="Disordered" evidence="5">
    <location>
        <begin position="737"/>
        <end position="775"/>
    </location>
</feature>
<keyword evidence="8" id="KW-1185">Reference proteome</keyword>
<dbReference type="SUPFAM" id="SSF48452">
    <property type="entry name" value="TPR-like"/>
    <property type="match status" value="2"/>
</dbReference>
<dbReference type="InterPro" id="IPR008847">
    <property type="entry name" value="Suf"/>
</dbReference>
<evidence type="ECO:0000256" key="3">
    <source>
        <dbReference type="ARBA" id="ARBA00023242"/>
    </source>
</evidence>
<feature type="region of interest" description="Disordered" evidence="5">
    <location>
        <begin position="1"/>
        <end position="27"/>
    </location>
</feature>
<feature type="compositionally biased region" description="Polar residues" evidence="5">
    <location>
        <begin position="15"/>
        <end position="27"/>
    </location>
</feature>
<sequence>MEATSGTEVDYNMNAMDNSTPSATDQESVVNINGSDFSSKVNFLEKSVDSPQQSDFYNWEAENSQKPLFKVEKIKQALKSDIYNDILWEQLLQEAKNTNEEDVIRQAYDEFLKVFPTSSRHWIEYATFEQDNSAFDKVESIFNKCLRSVVSVDLWKFYLSYIQKNHSLTNQDTLQENRTIINNTFEFVLSNVGFDPNSSSIWSDYINFIKSGECNPASYEYQVKIDKLRKIYQQATVTPIANIEQLWKDYDSFENGLNKITAKKFISERSSGYMTARTALREITGFMENIEKAQSSFLPKPVTWSETDCKLLELWKRYIAWEKSNPLNIDDKTHLFTRVMYTYNSALLKLRYFPEIWVEAAKFLISQEKFEEALKLLKTGIETIPTSLLIAFTLVEFEEGRNVAFKEISQIFEKLIQNLESKIDEKNAKFDEEVNNLLKRGNKSVKNNKIADGMEVEDLNEEVWDGESREREREQLKQLEKEIHFKVEETRKIEIDLLKEAVSCAYIMYMRVARRESEKSARLVFGKARKSSHCNYQVYVYSALMEYHCSKDHTIAGKVFELSLKAFLNDAKQAEFVVLHYLDFLHNSNDETNARAVFERAITTLPLENLKSIWKKMLEHENLYGEFNLINNLEKRRKEMYHDNLNIANDLELEDLKDLSKKYSFKDITYIEDEELGIPEQLQHQQPKFQASTFEAKSINRLQTLAAVTPEKFVRPDLTKWQTYKSDPNQKLMVSERNLNSNSPASSPRPDLGNSSPKASHQIPPSSSNTLHTTPSYSQFAIPPAISALLCKLPSPSYFQGPVFNVDDMLDLINKLPLSLPNQQLDWITYVPPSTSDVASGYGIPPFSSSIPPPFSSHSYSSQGFSASHGTSSPAPSSSRRDEHRSRPYDRDRRSGKFLLKNTQFS</sequence>
<evidence type="ECO:0000256" key="5">
    <source>
        <dbReference type="SAM" id="MobiDB-lite"/>
    </source>
</evidence>
<keyword evidence="3" id="KW-0539">Nucleus</keyword>
<dbReference type="Gene3D" id="1.25.40.10">
    <property type="entry name" value="Tetratricopeptide repeat domain"/>
    <property type="match status" value="1"/>
</dbReference>
<comment type="caution">
    <text evidence="7">The sequence shown here is derived from an EMBL/GenBank/DDBJ whole genome shotgun (WGS) entry which is preliminary data.</text>
</comment>
<evidence type="ECO:0000256" key="2">
    <source>
        <dbReference type="ARBA" id="ARBA00022737"/>
    </source>
</evidence>
<feature type="domain" description="Suppressor of forked" evidence="6">
    <location>
        <begin position="71"/>
        <end position="676"/>
    </location>
</feature>
<dbReference type="Pfam" id="PF05843">
    <property type="entry name" value="Suf"/>
    <property type="match status" value="1"/>
</dbReference>
<dbReference type="PANTHER" id="PTHR19980:SF0">
    <property type="entry name" value="CLEAVAGE STIMULATION FACTOR SUBUNIT 3"/>
    <property type="match status" value="1"/>
</dbReference>
<keyword evidence="2" id="KW-0677">Repeat</keyword>
<dbReference type="PANTHER" id="PTHR19980">
    <property type="entry name" value="RNA CLEAVAGE STIMULATION FACTOR"/>
    <property type="match status" value="1"/>
</dbReference>
<dbReference type="InterPro" id="IPR003107">
    <property type="entry name" value="HAT"/>
</dbReference>
<dbReference type="EMBL" id="JADGJW010000002">
    <property type="protein sequence ID" value="KAJ3228371.1"/>
    <property type="molecule type" value="Genomic_DNA"/>
</dbReference>
<dbReference type="GO" id="GO:0031124">
    <property type="term" value="P:mRNA 3'-end processing"/>
    <property type="evidence" value="ECO:0007669"/>
    <property type="project" value="InterPro"/>
</dbReference>
<dbReference type="SMART" id="SM00386">
    <property type="entry name" value="HAT"/>
    <property type="match status" value="9"/>
</dbReference>
<dbReference type="Proteomes" id="UP001211065">
    <property type="component" value="Unassembled WGS sequence"/>
</dbReference>
<feature type="coiled-coil region" evidence="4">
    <location>
        <begin position="409"/>
        <end position="436"/>
    </location>
</feature>
<feature type="coiled-coil region" evidence="4">
    <location>
        <begin position="469"/>
        <end position="496"/>
    </location>
</feature>
<organism evidence="7 8">
    <name type="scientific">Clydaea vesicula</name>
    <dbReference type="NCBI Taxonomy" id="447962"/>
    <lineage>
        <taxon>Eukaryota</taxon>
        <taxon>Fungi</taxon>
        <taxon>Fungi incertae sedis</taxon>
        <taxon>Chytridiomycota</taxon>
        <taxon>Chytridiomycota incertae sedis</taxon>
        <taxon>Chytridiomycetes</taxon>
        <taxon>Lobulomycetales</taxon>
        <taxon>Lobulomycetaceae</taxon>
        <taxon>Clydaea</taxon>
    </lineage>
</organism>
<gene>
    <name evidence="7" type="primary">RNA14</name>
    <name evidence="7" type="ORF">HK099_002876</name>
</gene>
<feature type="compositionally biased region" description="Basic and acidic residues" evidence="5">
    <location>
        <begin position="879"/>
        <end position="895"/>
    </location>
</feature>
<proteinExistence type="predicted"/>
<protein>
    <submittedName>
        <fullName evidence="7">mRNA 3'-end-processing protein rna14</fullName>
    </submittedName>
</protein>
<dbReference type="Gene3D" id="1.25.40.1040">
    <property type="match status" value="1"/>
</dbReference>
<dbReference type="InterPro" id="IPR011990">
    <property type="entry name" value="TPR-like_helical_dom_sf"/>
</dbReference>
<reference evidence="7" key="1">
    <citation type="submission" date="2020-05" db="EMBL/GenBank/DDBJ databases">
        <title>Phylogenomic resolution of chytrid fungi.</title>
        <authorList>
            <person name="Stajich J.E."/>
            <person name="Amses K."/>
            <person name="Simmons R."/>
            <person name="Seto K."/>
            <person name="Myers J."/>
            <person name="Bonds A."/>
            <person name="Quandt C.A."/>
            <person name="Barry K."/>
            <person name="Liu P."/>
            <person name="Grigoriev I."/>
            <person name="Longcore J.E."/>
            <person name="James T.Y."/>
        </authorList>
    </citation>
    <scope>NUCLEOTIDE SEQUENCE</scope>
    <source>
        <strain evidence="7">JEL0476</strain>
    </source>
</reference>
<evidence type="ECO:0000259" key="6">
    <source>
        <dbReference type="Pfam" id="PF05843"/>
    </source>
</evidence>
<evidence type="ECO:0000256" key="4">
    <source>
        <dbReference type="SAM" id="Coils"/>
    </source>
</evidence>
<dbReference type="GO" id="GO:0003729">
    <property type="term" value="F:mRNA binding"/>
    <property type="evidence" value="ECO:0007669"/>
    <property type="project" value="TreeGrafter"/>
</dbReference>
<feature type="region of interest" description="Disordered" evidence="5">
    <location>
        <begin position="855"/>
        <end position="906"/>
    </location>
</feature>
<dbReference type="AlphaFoldDB" id="A0AAD5U8D5"/>
<dbReference type="GO" id="GO:0005634">
    <property type="term" value="C:nucleus"/>
    <property type="evidence" value="ECO:0007669"/>
    <property type="project" value="UniProtKB-SubCell"/>
</dbReference>
<evidence type="ECO:0000313" key="7">
    <source>
        <dbReference type="EMBL" id="KAJ3228371.1"/>
    </source>
</evidence>
<feature type="compositionally biased region" description="Polar residues" evidence="5">
    <location>
        <begin position="753"/>
        <end position="775"/>
    </location>
</feature>
<name>A0AAD5U8D5_9FUNG</name>
<evidence type="ECO:0000256" key="1">
    <source>
        <dbReference type="ARBA" id="ARBA00004123"/>
    </source>
</evidence>
<feature type="compositionally biased region" description="Polar residues" evidence="5">
    <location>
        <begin position="737"/>
        <end position="746"/>
    </location>
</feature>
<comment type="subcellular location">
    <subcellularLocation>
        <location evidence="1">Nucleus</location>
    </subcellularLocation>
</comment>
<accession>A0AAD5U8D5</accession>